<accession>A0A0A9FS33</accession>
<reference evidence="1" key="2">
    <citation type="journal article" date="2015" name="Data Brief">
        <title>Shoot transcriptome of the giant reed, Arundo donax.</title>
        <authorList>
            <person name="Barrero R.A."/>
            <person name="Guerrero F.D."/>
            <person name="Moolhuijzen P."/>
            <person name="Goolsby J.A."/>
            <person name="Tidwell J."/>
            <person name="Bellgard S.E."/>
            <person name="Bellgard M.I."/>
        </authorList>
    </citation>
    <scope>NUCLEOTIDE SEQUENCE</scope>
    <source>
        <tissue evidence="1">Shoot tissue taken approximately 20 cm above the soil surface</tissue>
    </source>
</reference>
<protein>
    <submittedName>
        <fullName evidence="1">Uncharacterized protein</fullName>
    </submittedName>
</protein>
<name>A0A0A9FS33_ARUDO</name>
<dbReference type="AlphaFoldDB" id="A0A0A9FS33"/>
<evidence type="ECO:0000313" key="1">
    <source>
        <dbReference type="EMBL" id="JAE13111.1"/>
    </source>
</evidence>
<organism evidence="1">
    <name type="scientific">Arundo donax</name>
    <name type="common">Giant reed</name>
    <name type="synonym">Donax arundinaceus</name>
    <dbReference type="NCBI Taxonomy" id="35708"/>
    <lineage>
        <taxon>Eukaryota</taxon>
        <taxon>Viridiplantae</taxon>
        <taxon>Streptophyta</taxon>
        <taxon>Embryophyta</taxon>
        <taxon>Tracheophyta</taxon>
        <taxon>Spermatophyta</taxon>
        <taxon>Magnoliopsida</taxon>
        <taxon>Liliopsida</taxon>
        <taxon>Poales</taxon>
        <taxon>Poaceae</taxon>
        <taxon>PACMAD clade</taxon>
        <taxon>Arundinoideae</taxon>
        <taxon>Arundineae</taxon>
        <taxon>Arundo</taxon>
    </lineage>
</organism>
<dbReference type="EMBL" id="GBRH01184785">
    <property type="protein sequence ID" value="JAE13111.1"/>
    <property type="molecule type" value="Transcribed_RNA"/>
</dbReference>
<reference evidence="1" key="1">
    <citation type="submission" date="2014-09" db="EMBL/GenBank/DDBJ databases">
        <authorList>
            <person name="Magalhaes I.L.F."/>
            <person name="Oliveira U."/>
            <person name="Santos F.R."/>
            <person name="Vidigal T.H.D.A."/>
            <person name="Brescovit A.D."/>
            <person name="Santos A.J."/>
        </authorList>
    </citation>
    <scope>NUCLEOTIDE SEQUENCE</scope>
    <source>
        <tissue evidence="1">Shoot tissue taken approximately 20 cm above the soil surface</tissue>
    </source>
</reference>
<sequence length="34" mass="4000">MFFAMSVRLKAQGIVQCLFVPIYFLNRQHDLLIS</sequence>
<proteinExistence type="predicted"/>